<feature type="compositionally biased region" description="Gly residues" evidence="1">
    <location>
        <begin position="16"/>
        <end position="27"/>
    </location>
</feature>
<gene>
    <name evidence="2" type="ORF">NCTC7915_02096</name>
</gene>
<evidence type="ECO:0000313" key="3">
    <source>
        <dbReference type="Proteomes" id="UP000254118"/>
    </source>
</evidence>
<comment type="caution">
    <text evidence="2">The sequence shown here is derived from an EMBL/GenBank/DDBJ whole genome shotgun (WGS) entry which is preliminary data.</text>
</comment>
<sequence>MEQAYEGKSGGAAVEDGGGCGCSAGDGGDVESDEDGKEGIGACVDEESADEDP</sequence>
<dbReference type="Proteomes" id="UP000254118">
    <property type="component" value="Unassembled WGS sequence"/>
</dbReference>
<evidence type="ECO:0000256" key="1">
    <source>
        <dbReference type="SAM" id="MobiDB-lite"/>
    </source>
</evidence>
<dbReference type="EMBL" id="UFYA01000001">
    <property type="protein sequence ID" value="STD14399.1"/>
    <property type="molecule type" value="Genomic_DNA"/>
</dbReference>
<reference evidence="2 3" key="1">
    <citation type="submission" date="2018-06" db="EMBL/GenBank/DDBJ databases">
        <authorList>
            <consortium name="Pathogen Informatics"/>
            <person name="Doyle S."/>
        </authorList>
    </citation>
    <scope>NUCLEOTIDE SEQUENCE [LARGE SCALE GENOMIC DNA]</scope>
    <source>
        <strain evidence="2 3">NCTC7915</strain>
    </source>
</reference>
<proteinExistence type="predicted"/>
<feature type="region of interest" description="Disordered" evidence="1">
    <location>
        <begin position="1"/>
        <end position="53"/>
    </location>
</feature>
<organism evidence="2 3">
    <name type="scientific">Dermatophilus congolensis</name>
    <dbReference type="NCBI Taxonomy" id="1863"/>
    <lineage>
        <taxon>Bacteria</taxon>
        <taxon>Bacillati</taxon>
        <taxon>Actinomycetota</taxon>
        <taxon>Actinomycetes</taxon>
        <taxon>Micrococcales</taxon>
        <taxon>Dermatophilaceae</taxon>
        <taxon>Dermatophilus</taxon>
    </lineage>
</organism>
<accession>A0AA46H1A7</accession>
<protein>
    <submittedName>
        <fullName evidence="2">Uncharacterized protein</fullName>
    </submittedName>
</protein>
<dbReference type="AlphaFoldDB" id="A0AA46H1A7"/>
<name>A0AA46H1A7_9MICO</name>
<feature type="compositionally biased region" description="Acidic residues" evidence="1">
    <location>
        <begin position="44"/>
        <end position="53"/>
    </location>
</feature>
<evidence type="ECO:0000313" key="2">
    <source>
        <dbReference type="EMBL" id="STD14399.1"/>
    </source>
</evidence>